<feature type="non-terminal residue" evidence="2">
    <location>
        <position position="1"/>
    </location>
</feature>
<evidence type="ECO:0000259" key="1">
    <source>
        <dbReference type="Pfam" id="PF17919"/>
    </source>
</evidence>
<name>A0ABD0MXJ7_CIRMR</name>
<sequence>SPDPSKPSIVEMDGSTTRVGAVLSEQQGNPPRLHPCGFFSKKLTLREKNYASTTK</sequence>
<dbReference type="EMBL" id="JAMKFB020000025">
    <property type="protein sequence ID" value="KAL0154714.1"/>
    <property type="molecule type" value="Genomic_DNA"/>
</dbReference>
<feature type="domain" description="Reverse transcriptase/retrotransposon-derived protein RNase H-like" evidence="1">
    <location>
        <begin position="2"/>
        <end position="55"/>
    </location>
</feature>
<evidence type="ECO:0000313" key="2">
    <source>
        <dbReference type="EMBL" id="KAL0154714.1"/>
    </source>
</evidence>
<keyword evidence="3" id="KW-1185">Reference proteome</keyword>
<gene>
    <name evidence="2" type="ORF">M9458_048977</name>
</gene>
<protein>
    <recommendedName>
        <fullName evidence="1">Reverse transcriptase/retrotransposon-derived protein RNase H-like domain-containing protein</fullName>
    </recommendedName>
</protein>
<dbReference type="Pfam" id="PF17919">
    <property type="entry name" value="RT_RNaseH_2"/>
    <property type="match status" value="1"/>
</dbReference>
<dbReference type="Proteomes" id="UP001529510">
    <property type="component" value="Unassembled WGS sequence"/>
</dbReference>
<dbReference type="SUPFAM" id="SSF56672">
    <property type="entry name" value="DNA/RNA polymerases"/>
    <property type="match status" value="1"/>
</dbReference>
<organism evidence="2 3">
    <name type="scientific">Cirrhinus mrigala</name>
    <name type="common">Mrigala</name>
    <dbReference type="NCBI Taxonomy" id="683832"/>
    <lineage>
        <taxon>Eukaryota</taxon>
        <taxon>Metazoa</taxon>
        <taxon>Chordata</taxon>
        <taxon>Craniata</taxon>
        <taxon>Vertebrata</taxon>
        <taxon>Euteleostomi</taxon>
        <taxon>Actinopterygii</taxon>
        <taxon>Neopterygii</taxon>
        <taxon>Teleostei</taxon>
        <taxon>Ostariophysi</taxon>
        <taxon>Cypriniformes</taxon>
        <taxon>Cyprinidae</taxon>
        <taxon>Labeoninae</taxon>
        <taxon>Labeonini</taxon>
        <taxon>Cirrhinus</taxon>
    </lineage>
</organism>
<dbReference type="AlphaFoldDB" id="A0ABD0MXJ7"/>
<reference evidence="2 3" key="1">
    <citation type="submission" date="2024-05" db="EMBL/GenBank/DDBJ databases">
        <title>Genome sequencing and assembly of Indian major carp, Cirrhinus mrigala (Hamilton, 1822).</title>
        <authorList>
            <person name="Mohindra V."/>
            <person name="Chowdhury L.M."/>
            <person name="Lal K."/>
            <person name="Jena J.K."/>
        </authorList>
    </citation>
    <scope>NUCLEOTIDE SEQUENCE [LARGE SCALE GENOMIC DNA]</scope>
    <source>
        <strain evidence="2">CM1030</strain>
        <tissue evidence="2">Blood</tissue>
    </source>
</reference>
<feature type="non-terminal residue" evidence="2">
    <location>
        <position position="55"/>
    </location>
</feature>
<accession>A0ABD0MXJ7</accession>
<dbReference type="InterPro" id="IPR041577">
    <property type="entry name" value="RT_RNaseH_2"/>
</dbReference>
<evidence type="ECO:0000313" key="3">
    <source>
        <dbReference type="Proteomes" id="UP001529510"/>
    </source>
</evidence>
<comment type="caution">
    <text evidence="2">The sequence shown here is derived from an EMBL/GenBank/DDBJ whole genome shotgun (WGS) entry which is preliminary data.</text>
</comment>
<proteinExistence type="predicted"/>
<dbReference type="InterPro" id="IPR043502">
    <property type="entry name" value="DNA/RNA_pol_sf"/>
</dbReference>